<sequence>MSGSRRLGRLKEPIDGGIWRTRDPHSSRRSGASRRERAARRRPRSGCNGAGAEIRAALKIARHDSKGALT</sequence>
<feature type="region of interest" description="Disordered" evidence="1">
    <location>
        <begin position="1"/>
        <end position="50"/>
    </location>
</feature>
<dbReference type="EMBL" id="CADCXU010022413">
    <property type="protein sequence ID" value="CAB0009873.1"/>
    <property type="molecule type" value="Genomic_DNA"/>
</dbReference>
<gene>
    <name evidence="2" type="ORF">NTEN_LOCUS14946</name>
</gene>
<evidence type="ECO:0000313" key="2">
    <source>
        <dbReference type="EMBL" id="CAB0009873.1"/>
    </source>
</evidence>
<evidence type="ECO:0000256" key="1">
    <source>
        <dbReference type="SAM" id="MobiDB-lite"/>
    </source>
</evidence>
<dbReference type="AlphaFoldDB" id="A0A6H5H8C2"/>
<feature type="compositionally biased region" description="Basic residues" evidence="1">
    <location>
        <begin position="27"/>
        <end position="44"/>
    </location>
</feature>
<protein>
    <submittedName>
        <fullName evidence="2">Uncharacterized protein</fullName>
    </submittedName>
</protein>
<reference evidence="2 3" key="1">
    <citation type="submission" date="2020-02" db="EMBL/GenBank/DDBJ databases">
        <authorList>
            <person name="Ferguson B K."/>
        </authorList>
    </citation>
    <scope>NUCLEOTIDE SEQUENCE [LARGE SCALE GENOMIC DNA]</scope>
</reference>
<name>A0A6H5H8C2_9HEMI</name>
<feature type="compositionally biased region" description="Basic and acidic residues" evidence="1">
    <location>
        <begin position="9"/>
        <end position="26"/>
    </location>
</feature>
<organism evidence="2 3">
    <name type="scientific">Nesidiocoris tenuis</name>
    <dbReference type="NCBI Taxonomy" id="355587"/>
    <lineage>
        <taxon>Eukaryota</taxon>
        <taxon>Metazoa</taxon>
        <taxon>Ecdysozoa</taxon>
        <taxon>Arthropoda</taxon>
        <taxon>Hexapoda</taxon>
        <taxon>Insecta</taxon>
        <taxon>Pterygota</taxon>
        <taxon>Neoptera</taxon>
        <taxon>Paraneoptera</taxon>
        <taxon>Hemiptera</taxon>
        <taxon>Heteroptera</taxon>
        <taxon>Panheteroptera</taxon>
        <taxon>Cimicomorpha</taxon>
        <taxon>Miridae</taxon>
        <taxon>Dicyphina</taxon>
        <taxon>Nesidiocoris</taxon>
    </lineage>
</organism>
<feature type="non-terminal residue" evidence="2">
    <location>
        <position position="70"/>
    </location>
</feature>
<proteinExistence type="predicted"/>
<dbReference type="Proteomes" id="UP000479000">
    <property type="component" value="Unassembled WGS sequence"/>
</dbReference>
<keyword evidence="3" id="KW-1185">Reference proteome</keyword>
<accession>A0A6H5H8C2</accession>
<evidence type="ECO:0000313" key="3">
    <source>
        <dbReference type="Proteomes" id="UP000479000"/>
    </source>
</evidence>